<dbReference type="PROSITE" id="PS00778">
    <property type="entry name" value="HIS_ACID_PHOSPHAT_2"/>
    <property type="match status" value="1"/>
</dbReference>
<evidence type="ECO:0000256" key="3">
    <source>
        <dbReference type="ARBA" id="ARBA00012646"/>
    </source>
</evidence>
<dbReference type="SUPFAM" id="SSF53254">
    <property type="entry name" value="Phosphoglycerate mutase-like"/>
    <property type="match status" value="1"/>
</dbReference>
<dbReference type="InterPro" id="IPR029033">
    <property type="entry name" value="His_PPase_superfam"/>
</dbReference>
<dbReference type="EMBL" id="JARPUR010000004">
    <property type="protein sequence ID" value="KAK4877858.1"/>
    <property type="molecule type" value="Genomic_DNA"/>
</dbReference>
<reference evidence="11" key="1">
    <citation type="submission" date="2023-01" db="EMBL/GenBank/DDBJ databases">
        <title>Key to firefly adult light organ development and bioluminescence: homeobox transcription factors regulate luciferase expression and transportation to peroxisome.</title>
        <authorList>
            <person name="Fu X."/>
        </authorList>
    </citation>
    <scope>NUCLEOTIDE SEQUENCE [LARGE SCALE GENOMIC DNA]</scope>
</reference>
<keyword evidence="8" id="KW-0472">Membrane</keyword>
<keyword evidence="4 9" id="KW-0732">Signal</keyword>
<evidence type="ECO:0000256" key="1">
    <source>
        <dbReference type="ARBA" id="ARBA00000032"/>
    </source>
</evidence>
<dbReference type="PANTHER" id="PTHR11567:SF211">
    <property type="entry name" value="PROSTATIC ACID PHOSPHATASE"/>
    <property type="match status" value="1"/>
</dbReference>
<dbReference type="InterPro" id="IPR000560">
    <property type="entry name" value="His_Pase_clade-2"/>
</dbReference>
<feature type="chain" id="PRO_5043012440" description="acid phosphatase" evidence="9">
    <location>
        <begin position="23"/>
        <end position="424"/>
    </location>
</feature>
<gene>
    <name evidence="10" type="ORF">RN001_010364</name>
</gene>
<evidence type="ECO:0000313" key="11">
    <source>
        <dbReference type="Proteomes" id="UP001353858"/>
    </source>
</evidence>
<keyword evidence="8" id="KW-1133">Transmembrane helix</keyword>
<keyword evidence="6" id="KW-1015">Disulfide bond</keyword>
<dbReference type="EC" id="3.1.3.2" evidence="3"/>
<dbReference type="CDD" id="cd07061">
    <property type="entry name" value="HP_HAP_like"/>
    <property type="match status" value="1"/>
</dbReference>
<name>A0AAN7SNA1_9COLE</name>
<evidence type="ECO:0000256" key="7">
    <source>
        <dbReference type="ARBA" id="ARBA00023180"/>
    </source>
</evidence>
<keyword evidence="11" id="KW-1185">Reference proteome</keyword>
<dbReference type="Proteomes" id="UP001353858">
    <property type="component" value="Unassembled WGS sequence"/>
</dbReference>
<keyword evidence="7" id="KW-0325">Glycoprotein</keyword>
<accession>A0AAN7SNA1</accession>
<feature type="signal peptide" evidence="9">
    <location>
        <begin position="1"/>
        <end position="22"/>
    </location>
</feature>
<comment type="similarity">
    <text evidence="2">Belongs to the histidine acid phosphatase family.</text>
</comment>
<keyword evidence="5" id="KW-0378">Hydrolase</keyword>
<evidence type="ECO:0000256" key="9">
    <source>
        <dbReference type="SAM" id="SignalP"/>
    </source>
</evidence>
<dbReference type="PANTHER" id="PTHR11567">
    <property type="entry name" value="ACID PHOSPHATASE-RELATED"/>
    <property type="match status" value="1"/>
</dbReference>
<dbReference type="Gene3D" id="3.40.50.1240">
    <property type="entry name" value="Phosphoglycerate mutase-like"/>
    <property type="match status" value="1"/>
</dbReference>
<evidence type="ECO:0000256" key="8">
    <source>
        <dbReference type="SAM" id="Phobius"/>
    </source>
</evidence>
<organism evidence="10 11">
    <name type="scientific">Aquatica leii</name>
    <dbReference type="NCBI Taxonomy" id="1421715"/>
    <lineage>
        <taxon>Eukaryota</taxon>
        <taxon>Metazoa</taxon>
        <taxon>Ecdysozoa</taxon>
        <taxon>Arthropoda</taxon>
        <taxon>Hexapoda</taxon>
        <taxon>Insecta</taxon>
        <taxon>Pterygota</taxon>
        <taxon>Neoptera</taxon>
        <taxon>Endopterygota</taxon>
        <taxon>Coleoptera</taxon>
        <taxon>Polyphaga</taxon>
        <taxon>Elateriformia</taxon>
        <taxon>Elateroidea</taxon>
        <taxon>Lampyridae</taxon>
        <taxon>Luciolinae</taxon>
        <taxon>Aquatica</taxon>
    </lineage>
</organism>
<proteinExistence type="inferred from homology"/>
<evidence type="ECO:0000256" key="6">
    <source>
        <dbReference type="ARBA" id="ARBA00023157"/>
    </source>
</evidence>
<sequence length="424" mass="49845">MCTNLCSLVIFIQCILLMQTSSQDVPSYDSNVHLVAVSVIYRHGDRSPFQPYPKDPYRDPKYWPMGYAQLTNIGKMQQYHLGQYLRNRYDNFLSKEYNHTEIYVRSTDTDRTLMSAESNLAGLYPPTADQTWNIHLSWQPIPIHTEPGEEDYLLAMKKPCEKYQQLYETLMNDDEFVEIRRKNSNLYKNLSKNSGQKIDNLVMLQNLYNVLYIEDLYNFTLPEWTKAVYPEPLKQWSDFSFKTATYTTDLARLKTGPLLNEIAAHFTNATMQHSKRFHMYSAHDTTIADILNTLGLFELHCPPYTATIFFELWVQNNSYYVNIFYKNSSEPQHMKLKGCEFNCPWDQFLEIIRPVRMNYDEWEFACQPKFLGVMPFNTLQSGIFTGCMGLLFILLCSFIISLMCTRRRRRSNVDYLRLPSDELS</sequence>
<comment type="catalytic activity">
    <reaction evidence="1">
        <text>a phosphate monoester + H2O = an alcohol + phosphate</text>
        <dbReference type="Rhea" id="RHEA:15017"/>
        <dbReference type="ChEBI" id="CHEBI:15377"/>
        <dbReference type="ChEBI" id="CHEBI:30879"/>
        <dbReference type="ChEBI" id="CHEBI:43474"/>
        <dbReference type="ChEBI" id="CHEBI:67140"/>
        <dbReference type="EC" id="3.1.3.2"/>
    </reaction>
</comment>
<protein>
    <recommendedName>
        <fullName evidence="3">acid phosphatase</fullName>
        <ecNumber evidence="3">3.1.3.2</ecNumber>
    </recommendedName>
</protein>
<evidence type="ECO:0000256" key="4">
    <source>
        <dbReference type="ARBA" id="ARBA00022729"/>
    </source>
</evidence>
<dbReference type="InterPro" id="IPR050645">
    <property type="entry name" value="Histidine_acid_phosphatase"/>
</dbReference>
<dbReference type="GO" id="GO:0003993">
    <property type="term" value="F:acid phosphatase activity"/>
    <property type="evidence" value="ECO:0007669"/>
    <property type="project" value="UniProtKB-EC"/>
</dbReference>
<dbReference type="Pfam" id="PF00328">
    <property type="entry name" value="His_Phos_2"/>
    <property type="match status" value="1"/>
</dbReference>
<dbReference type="AlphaFoldDB" id="A0AAN7SNA1"/>
<evidence type="ECO:0000256" key="5">
    <source>
        <dbReference type="ARBA" id="ARBA00022801"/>
    </source>
</evidence>
<dbReference type="PROSITE" id="PS00616">
    <property type="entry name" value="HIS_ACID_PHOSPHAT_1"/>
    <property type="match status" value="1"/>
</dbReference>
<feature type="transmembrane region" description="Helical" evidence="8">
    <location>
        <begin position="383"/>
        <end position="404"/>
    </location>
</feature>
<evidence type="ECO:0000313" key="10">
    <source>
        <dbReference type="EMBL" id="KAK4877858.1"/>
    </source>
</evidence>
<keyword evidence="8" id="KW-0812">Transmembrane</keyword>
<evidence type="ECO:0000256" key="2">
    <source>
        <dbReference type="ARBA" id="ARBA00005375"/>
    </source>
</evidence>
<comment type="caution">
    <text evidence="10">The sequence shown here is derived from an EMBL/GenBank/DDBJ whole genome shotgun (WGS) entry which is preliminary data.</text>
</comment>
<dbReference type="InterPro" id="IPR033379">
    <property type="entry name" value="Acid_Pase_AS"/>
</dbReference>